<proteinExistence type="predicted"/>
<dbReference type="SUPFAM" id="SSF52317">
    <property type="entry name" value="Class I glutamine amidotransferase-like"/>
    <property type="match status" value="1"/>
</dbReference>
<accession>A0A1J5NDR9</accession>
<dbReference type="InterPro" id="IPR002818">
    <property type="entry name" value="DJ-1/PfpI"/>
</dbReference>
<protein>
    <submittedName>
        <fullName evidence="2">Isonitrile hydratase</fullName>
        <ecNumber evidence="2">4.2.1.103</ecNumber>
    </submittedName>
</protein>
<keyword evidence="3" id="KW-1185">Reference proteome</keyword>
<dbReference type="InterPro" id="IPR029062">
    <property type="entry name" value="Class_I_gatase-like"/>
</dbReference>
<dbReference type="PANTHER" id="PTHR43130:SF3">
    <property type="entry name" value="HTH-TYPE TRANSCRIPTIONAL REGULATOR RV1931C"/>
    <property type="match status" value="1"/>
</dbReference>
<dbReference type="Pfam" id="PF01965">
    <property type="entry name" value="DJ-1_PfpI"/>
    <property type="match status" value="1"/>
</dbReference>
<organism evidence="2 3">
    <name type="scientific">Pseudodesulfovibrio hydrargyri</name>
    <dbReference type="NCBI Taxonomy" id="2125990"/>
    <lineage>
        <taxon>Bacteria</taxon>
        <taxon>Pseudomonadati</taxon>
        <taxon>Thermodesulfobacteriota</taxon>
        <taxon>Desulfovibrionia</taxon>
        <taxon>Desulfovibrionales</taxon>
        <taxon>Desulfovibrionaceae</taxon>
    </lineage>
</organism>
<dbReference type="OrthoDB" id="9798003at2"/>
<name>A0A1J5NDR9_9BACT</name>
<comment type="caution">
    <text evidence="2">The sequence shown here is derived from an EMBL/GenBank/DDBJ whole genome shotgun (WGS) entry which is preliminary data.</text>
</comment>
<dbReference type="GO" id="GO:0006355">
    <property type="term" value="P:regulation of DNA-templated transcription"/>
    <property type="evidence" value="ECO:0007669"/>
    <property type="project" value="TreeGrafter"/>
</dbReference>
<sequence length="200" mass="21855">MTKGLTYGIFIYEQVAELDFVGPLQVFSASNQMCGGGRVVTIADSARPLRGVGGLQMVPDYSLEDAPKLDVLLLPGTAEVDEYALGNAKAIDWVREQYDKVDYMTAVCTGSLILQKAGLLKGRKATTHWTLMDALAKDPEVTELPEMRYVRDGKVVTSQGVSAGIDMALWLVGEIYTPDHARTIRKILQYDPAPPYAAEV</sequence>
<dbReference type="PANTHER" id="PTHR43130">
    <property type="entry name" value="ARAC-FAMILY TRANSCRIPTIONAL REGULATOR"/>
    <property type="match status" value="1"/>
</dbReference>
<dbReference type="Proteomes" id="UP000181901">
    <property type="component" value="Unassembled WGS sequence"/>
</dbReference>
<reference evidence="2 3" key="1">
    <citation type="submission" date="2015-09" db="EMBL/GenBank/DDBJ databases">
        <title>Genome of Desulfovibrio dechloracetivorans BerOc1, a mercury methylating strain isolated from highly hydrocarbons and metals contaminated coastal sediments.</title>
        <authorList>
            <person name="Goni Urriza M."/>
            <person name="Gassie C."/>
            <person name="Bouchez O."/>
            <person name="Klopp C."/>
            <person name="Ranchou-Peyruse A."/>
            <person name="Remy G."/>
        </authorList>
    </citation>
    <scope>NUCLEOTIDE SEQUENCE [LARGE SCALE GENOMIC DNA]</scope>
    <source>
        <strain evidence="2 3">BerOc1</strain>
    </source>
</reference>
<feature type="domain" description="DJ-1/PfpI" evidence="1">
    <location>
        <begin position="9"/>
        <end position="172"/>
    </location>
</feature>
<dbReference type="RefSeq" id="WP_071545334.1">
    <property type="nucleotide sequence ID" value="NZ_LKAQ01000004.1"/>
</dbReference>
<gene>
    <name evidence="2" type="primary">inhA</name>
    <name evidence="2" type="ORF">BerOc1_01776</name>
</gene>
<evidence type="ECO:0000259" key="1">
    <source>
        <dbReference type="Pfam" id="PF01965"/>
    </source>
</evidence>
<dbReference type="InterPro" id="IPR052158">
    <property type="entry name" value="INH-QAR"/>
</dbReference>
<dbReference type="CDD" id="cd03139">
    <property type="entry name" value="GATase1_PfpI_2"/>
    <property type="match status" value="1"/>
</dbReference>
<dbReference type="GO" id="GO:0050549">
    <property type="term" value="F:cyclohexyl-isocyanide hydratase activity"/>
    <property type="evidence" value="ECO:0007669"/>
    <property type="project" value="UniProtKB-EC"/>
</dbReference>
<dbReference type="Gene3D" id="3.40.50.880">
    <property type="match status" value="1"/>
</dbReference>
<evidence type="ECO:0000313" key="3">
    <source>
        <dbReference type="Proteomes" id="UP000181901"/>
    </source>
</evidence>
<dbReference type="AlphaFoldDB" id="A0A1J5NDR9"/>
<dbReference type="EC" id="4.2.1.103" evidence="2"/>
<evidence type="ECO:0000313" key="2">
    <source>
        <dbReference type="EMBL" id="OIQ49849.1"/>
    </source>
</evidence>
<keyword evidence="2" id="KW-0456">Lyase</keyword>
<dbReference type="EMBL" id="LKAQ01000004">
    <property type="protein sequence ID" value="OIQ49849.1"/>
    <property type="molecule type" value="Genomic_DNA"/>
</dbReference>